<keyword evidence="2 4" id="KW-0238">DNA-binding</keyword>
<dbReference type="Pfam" id="PF00440">
    <property type="entry name" value="TetR_N"/>
    <property type="match status" value="1"/>
</dbReference>
<accession>A0A7U3VPP2</accession>
<feature type="domain" description="HTH tetR-type" evidence="5">
    <location>
        <begin position="1"/>
        <end position="61"/>
    </location>
</feature>
<dbReference type="AlphaFoldDB" id="A0A7U3VPP2"/>
<dbReference type="PROSITE" id="PS50977">
    <property type="entry name" value="HTH_TETR_2"/>
    <property type="match status" value="1"/>
</dbReference>
<keyword evidence="7" id="KW-1185">Reference proteome</keyword>
<dbReference type="RefSeq" id="WP_237404849.1">
    <property type="nucleotide sequence ID" value="NZ_AP018365.1"/>
</dbReference>
<reference evidence="6 7" key="3">
    <citation type="journal article" date="2011" name="Nat. Chem. Biol.">
        <title>Reveromycin A biosynthesis uses RevG and RevJ for stereospecific spiroacetal formation.</title>
        <authorList>
            <person name="Takahashi S."/>
            <person name="Toyoda A."/>
            <person name="Sekiyama Y."/>
            <person name="Takagi H."/>
            <person name="Nogawa T."/>
            <person name="Uramoto M."/>
            <person name="Suzuki R."/>
            <person name="Koshino H."/>
            <person name="Kumano T."/>
            <person name="Panthee S."/>
            <person name="Dairi T."/>
            <person name="Ishikawa J."/>
            <person name="Ikeda H."/>
            <person name="Sakaki Y."/>
            <person name="Osada H."/>
        </authorList>
    </citation>
    <scope>NUCLEOTIDE SEQUENCE [LARGE SCALE GENOMIC DNA]</scope>
    <source>
        <strain evidence="6 7">SN-593</strain>
    </source>
</reference>
<name>A0A7U3VPP2_9ACTN</name>
<feature type="DNA-binding region" description="H-T-H motif" evidence="4">
    <location>
        <begin position="24"/>
        <end position="43"/>
    </location>
</feature>
<evidence type="ECO:0000313" key="7">
    <source>
        <dbReference type="Proteomes" id="UP000595703"/>
    </source>
</evidence>
<evidence type="ECO:0000313" key="6">
    <source>
        <dbReference type="EMBL" id="BBA98967.1"/>
    </source>
</evidence>
<reference evidence="6 7" key="4">
    <citation type="journal article" date="2020" name="Sci. Rep.">
        <title>beta-carboline chemical signals induce reveromycin production through a LuxR family regulator in Streptomyces sp. SN-593.</title>
        <authorList>
            <person name="Panthee S."/>
            <person name="Kito N."/>
            <person name="Hayashi T."/>
            <person name="Shimizu T."/>
            <person name="Ishikawa J."/>
            <person name="Hamamoto H."/>
            <person name="Osada H."/>
            <person name="Takahashi S."/>
        </authorList>
    </citation>
    <scope>NUCLEOTIDE SEQUENCE [LARGE SCALE GENOMIC DNA]</scope>
    <source>
        <strain evidence="6 7">SN-593</strain>
    </source>
</reference>
<dbReference type="SUPFAM" id="SSF46689">
    <property type="entry name" value="Homeodomain-like"/>
    <property type="match status" value="1"/>
</dbReference>
<dbReference type="SUPFAM" id="SSF48498">
    <property type="entry name" value="Tetracyclin repressor-like, C-terminal domain"/>
    <property type="match status" value="1"/>
</dbReference>
<dbReference type="GO" id="GO:0000976">
    <property type="term" value="F:transcription cis-regulatory region binding"/>
    <property type="evidence" value="ECO:0007669"/>
    <property type="project" value="TreeGrafter"/>
</dbReference>
<gene>
    <name evidence="6" type="ORF">RVR_5390</name>
</gene>
<dbReference type="InterPro" id="IPR036271">
    <property type="entry name" value="Tet_transcr_reg_TetR-rel_C_sf"/>
</dbReference>
<reference evidence="6 7" key="1">
    <citation type="journal article" date="2010" name="J. Bacteriol.">
        <title>Biochemical characterization of a novel indole prenyltransferase from Streptomyces sp. SN-593.</title>
        <authorList>
            <person name="Takahashi S."/>
            <person name="Takagi H."/>
            <person name="Toyoda A."/>
            <person name="Uramoto M."/>
            <person name="Nogawa T."/>
            <person name="Ueki M."/>
            <person name="Sakaki Y."/>
            <person name="Osada H."/>
        </authorList>
    </citation>
    <scope>NUCLEOTIDE SEQUENCE [LARGE SCALE GENOMIC DNA]</scope>
    <source>
        <strain evidence="6 7">SN-593</strain>
    </source>
</reference>
<reference evidence="6 7" key="2">
    <citation type="journal article" date="2011" name="J. Antibiot.">
        <title>Furaquinocins I and J: novel polyketide isoprenoid hybrid compounds from Streptomyces reveromyceticus SN-593.</title>
        <authorList>
            <person name="Panthee S."/>
            <person name="Takahashi S."/>
            <person name="Takagi H."/>
            <person name="Nogawa T."/>
            <person name="Oowada E."/>
            <person name="Uramoto M."/>
            <person name="Osada H."/>
        </authorList>
    </citation>
    <scope>NUCLEOTIDE SEQUENCE [LARGE SCALE GENOMIC DNA]</scope>
    <source>
        <strain evidence="6 7">SN-593</strain>
    </source>
</reference>
<dbReference type="InterPro" id="IPR050109">
    <property type="entry name" value="HTH-type_TetR-like_transc_reg"/>
</dbReference>
<dbReference type="InterPro" id="IPR009057">
    <property type="entry name" value="Homeodomain-like_sf"/>
</dbReference>
<organism evidence="6 7">
    <name type="scientific">Actinacidiphila reveromycinica</name>
    <dbReference type="NCBI Taxonomy" id="659352"/>
    <lineage>
        <taxon>Bacteria</taxon>
        <taxon>Bacillati</taxon>
        <taxon>Actinomycetota</taxon>
        <taxon>Actinomycetes</taxon>
        <taxon>Kitasatosporales</taxon>
        <taxon>Streptomycetaceae</taxon>
        <taxon>Actinacidiphila</taxon>
    </lineage>
</organism>
<sequence>MLRAQLVDAAAKLLATLDQPETLTLRQVAREVGVAPASIYGHFPDLGALVQHVLRLRYDELAGLMADAARPARDPLADLVARCAAYVRWGVGQPGHYRTLFGGRMPADLVPRSEHGAGAGAEMLEAVVDALAGAAAPGRARATQEERWQAGLMLWTAMHGLISLYNDHGTIPWPPLDDLVTELLALHTGRPEAEITAALP</sequence>
<evidence type="ECO:0000259" key="5">
    <source>
        <dbReference type="PROSITE" id="PS50977"/>
    </source>
</evidence>
<evidence type="ECO:0000256" key="3">
    <source>
        <dbReference type="ARBA" id="ARBA00023163"/>
    </source>
</evidence>
<dbReference type="PANTHER" id="PTHR30055:SF234">
    <property type="entry name" value="HTH-TYPE TRANSCRIPTIONAL REGULATOR BETI"/>
    <property type="match status" value="1"/>
</dbReference>
<proteinExistence type="predicted"/>
<dbReference type="KEGG" id="arev:RVR_5390"/>
<dbReference type="Gene3D" id="1.10.357.10">
    <property type="entry name" value="Tetracycline Repressor, domain 2"/>
    <property type="match status" value="1"/>
</dbReference>
<evidence type="ECO:0000256" key="4">
    <source>
        <dbReference type="PROSITE-ProRule" id="PRU00335"/>
    </source>
</evidence>
<dbReference type="Pfam" id="PF13305">
    <property type="entry name" value="TetR_C_33"/>
    <property type="match status" value="1"/>
</dbReference>
<dbReference type="InterPro" id="IPR001647">
    <property type="entry name" value="HTH_TetR"/>
</dbReference>
<evidence type="ECO:0000256" key="1">
    <source>
        <dbReference type="ARBA" id="ARBA00023015"/>
    </source>
</evidence>
<dbReference type="GO" id="GO:0003700">
    <property type="term" value="F:DNA-binding transcription factor activity"/>
    <property type="evidence" value="ECO:0007669"/>
    <property type="project" value="TreeGrafter"/>
</dbReference>
<protein>
    <submittedName>
        <fullName evidence="6">Putative TetR family transcriptional regulator</fullName>
    </submittedName>
</protein>
<keyword evidence="3" id="KW-0804">Transcription</keyword>
<keyword evidence="1" id="KW-0805">Transcription regulation</keyword>
<dbReference type="InterPro" id="IPR025996">
    <property type="entry name" value="MT1864/Rv1816-like_C"/>
</dbReference>
<evidence type="ECO:0000256" key="2">
    <source>
        <dbReference type="ARBA" id="ARBA00023125"/>
    </source>
</evidence>
<dbReference type="PANTHER" id="PTHR30055">
    <property type="entry name" value="HTH-TYPE TRANSCRIPTIONAL REGULATOR RUTR"/>
    <property type="match status" value="1"/>
</dbReference>
<dbReference type="Proteomes" id="UP000595703">
    <property type="component" value="Chromosome"/>
</dbReference>
<dbReference type="EMBL" id="AP018365">
    <property type="protein sequence ID" value="BBA98967.1"/>
    <property type="molecule type" value="Genomic_DNA"/>
</dbReference>